<reference evidence="2" key="1">
    <citation type="journal article" date="2016" name="Nat. Biotechnol.">
        <title>Sequencing wild and cultivated cassava and related species reveals extensive interspecific hybridization and genetic diversity.</title>
        <authorList>
            <person name="Bredeson J.V."/>
            <person name="Lyons J.B."/>
            <person name="Prochnik S.E."/>
            <person name="Wu G.A."/>
            <person name="Ha C.M."/>
            <person name="Edsinger-Gonzales E."/>
            <person name="Grimwood J."/>
            <person name="Schmutz J."/>
            <person name="Rabbi I.Y."/>
            <person name="Egesi C."/>
            <person name="Nauluvula P."/>
            <person name="Lebot V."/>
            <person name="Ndunguru J."/>
            <person name="Mkamilo G."/>
            <person name="Bart R.S."/>
            <person name="Setter T.L."/>
            <person name="Gleadow R.M."/>
            <person name="Kulakow P."/>
            <person name="Ferguson M.E."/>
            <person name="Rounsley S."/>
            <person name="Rokhsar D.S."/>
        </authorList>
    </citation>
    <scope>NUCLEOTIDE SEQUENCE [LARGE SCALE GENOMIC DNA]</scope>
    <source>
        <strain evidence="2">cv. AM560-2</strain>
    </source>
</reference>
<accession>A0ACB7HE15</accession>
<name>A0ACB7HE15_MANES</name>
<protein>
    <submittedName>
        <fullName evidence="1">Uncharacterized protein</fullName>
    </submittedName>
</protein>
<comment type="caution">
    <text evidence="1">The sequence shown here is derived from an EMBL/GenBank/DDBJ whole genome shotgun (WGS) entry which is preliminary data.</text>
</comment>
<dbReference type="EMBL" id="CM004393">
    <property type="protein sequence ID" value="KAG8650093.1"/>
    <property type="molecule type" value="Genomic_DNA"/>
</dbReference>
<proteinExistence type="predicted"/>
<sequence>MTLYIHISMSTQKGKVPQTNHQYSRKIPNSKFSSPSPHQPLNMRVFFQSDHLPIPLGCSTDGNPGASDIPSSAFCTMKGCMSFAQGDDYDFNSLSGSQATETLGLQSTVKSESNKNLTIKETMCQDLHPHSSGGDLFLPILQKSANELNQPNQSHINFKNHQNCENGYQLFSSQFTKPINYNFKPAAKQPKHPCYGIVSANSKSVTSGPAGTCKTRIRWTKDLHKRFVECVDILGGPVKATPKLILKLMGVEGLTIFHVKSHLQKYRISRYIPKSTEGKTNRNLTNTIALDPKAGMQIAETLRMQIDVQKRLQEQLESNLSQIQRNLQSRIEEQGRQLRKMLDLQLVTNKTLTETKNSSDLAFQEDPSNDPIEGLGDFH</sequence>
<evidence type="ECO:0000313" key="1">
    <source>
        <dbReference type="EMBL" id="KAG8650093.1"/>
    </source>
</evidence>
<evidence type="ECO:0000313" key="2">
    <source>
        <dbReference type="Proteomes" id="UP000091857"/>
    </source>
</evidence>
<gene>
    <name evidence="1" type="ORF">MANES_07G000800v8</name>
</gene>
<organism evidence="1 2">
    <name type="scientific">Manihot esculenta</name>
    <name type="common">Cassava</name>
    <name type="synonym">Jatropha manihot</name>
    <dbReference type="NCBI Taxonomy" id="3983"/>
    <lineage>
        <taxon>Eukaryota</taxon>
        <taxon>Viridiplantae</taxon>
        <taxon>Streptophyta</taxon>
        <taxon>Embryophyta</taxon>
        <taxon>Tracheophyta</taxon>
        <taxon>Spermatophyta</taxon>
        <taxon>Magnoliopsida</taxon>
        <taxon>eudicotyledons</taxon>
        <taxon>Gunneridae</taxon>
        <taxon>Pentapetalae</taxon>
        <taxon>rosids</taxon>
        <taxon>fabids</taxon>
        <taxon>Malpighiales</taxon>
        <taxon>Euphorbiaceae</taxon>
        <taxon>Crotonoideae</taxon>
        <taxon>Manihoteae</taxon>
        <taxon>Manihot</taxon>
    </lineage>
</organism>
<keyword evidence="2" id="KW-1185">Reference proteome</keyword>
<dbReference type="Proteomes" id="UP000091857">
    <property type="component" value="Chromosome 7"/>
</dbReference>